<evidence type="ECO:0000313" key="2">
    <source>
        <dbReference type="Proteomes" id="UP000189935"/>
    </source>
</evidence>
<dbReference type="InterPro" id="IPR045392">
    <property type="entry name" value="DUF6519"/>
</dbReference>
<dbReference type="AlphaFoldDB" id="A0A1M6K9H5"/>
<proteinExistence type="predicted"/>
<dbReference type="Pfam" id="PF20129">
    <property type="entry name" value="DUF6519"/>
    <property type="match status" value="2"/>
</dbReference>
<gene>
    <name evidence="1" type="ORF">SAMN05444159_0909</name>
</gene>
<evidence type="ECO:0000313" key="1">
    <source>
        <dbReference type="EMBL" id="SHJ55606.1"/>
    </source>
</evidence>
<reference evidence="1 2" key="1">
    <citation type="submission" date="2016-11" db="EMBL/GenBank/DDBJ databases">
        <authorList>
            <person name="Jaros S."/>
            <person name="Januszkiewicz K."/>
            <person name="Wedrychowicz H."/>
        </authorList>
    </citation>
    <scope>NUCLEOTIDE SEQUENCE [LARGE SCALE GENOMIC DNA]</scope>
    <source>
        <strain evidence="1 2">GAS499</strain>
    </source>
</reference>
<dbReference type="EMBL" id="LT670844">
    <property type="protein sequence ID" value="SHJ55606.1"/>
    <property type="molecule type" value="Genomic_DNA"/>
</dbReference>
<organism evidence="1 2">
    <name type="scientific">Bradyrhizobium lablabi</name>
    <dbReference type="NCBI Taxonomy" id="722472"/>
    <lineage>
        <taxon>Bacteria</taxon>
        <taxon>Pseudomonadati</taxon>
        <taxon>Pseudomonadota</taxon>
        <taxon>Alphaproteobacteria</taxon>
        <taxon>Hyphomicrobiales</taxon>
        <taxon>Nitrobacteraceae</taxon>
        <taxon>Bradyrhizobium</taxon>
    </lineage>
</organism>
<accession>A0A1M6K9H5</accession>
<dbReference type="RefSeq" id="WP_154071121.1">
    <property type="nucleotide sequence ID" value="NZ_LT670844.1"/>
</dbReference>
<sequence length="474" mass="53604">MTGDFTRDSFDPTKNFTRVLMQQGRPQLDADLNEQIAIFWRYWRTLATDLIGPFGGPRHNCGFEVIDAGMVSEKNQEDVSEGRSAKEKEYLRSMLKEPGEFLISPGRYYVNGILCENTRYLAYSTHIDPWETPLTHKKNASYLVYLDVWERPVSYLEDDQIYEPALNGIDTSIRTKVMWRVRVWELPDKNAYGDCSKVSRHWTTITHAWQAEHRGRLRAQTSEAADGASHEHEHAVGRGYRGPQNQLYRVEIHHEGVAGSGDRGPTFKVSRENGSVLFRVASFDNNIVNLVSMGRDARFGLQAGDWVELCEGHIGGGVAGPLFQVQKADSNLRQVTLSGTPAHDDRSRRPFFLRRWDHKVGDPKRGGLELRDGAAILREGEGNNGWLSLEHGLRIQFHKSTPANKYRTGDYWLIPARVATGGVLWPHEHGKPKAVEPHGVQHHYAPLAIVSFEANGALEAQGDCRPKFKLPLEF</sequence>
<name>A0A1M6K9H5_9BRAD</name>
<dbReference type="Proteomes" id="UP000189935">
    <property type="component" value="Chromosome I"/>
</dbReference>
<dbReference type="OrthoDB" id="134981at2"/>
<protein>
    <submittedName>
        <fullName evidence="1">Uncharacterized protein</fullName>
    </submittedName>
</protein>